<dbReference type="Proteomes" id="UP001295469">
    <property type="component" value="Chromosome C08"/>
</dbReference>
<evidence type="ECO:0000256" key="1">
    <source>
        <dbReference type="SAM" id="MobiDB-lite"/>
    </source>
</evidence>
<dbReference type="Gene3D" id="1.10.287.700">
    <property type="entry name" value="Helix hairpin bin"/>
    <property type="match status" value="1"/>
</dbReference>
<feature type="region of interest" description="Disordered" evidence="1">
    <location>
        <begin position="262"/>
        <end position="349"/>
    </location>
</feature>
<feature type="compositionally biased region" description="Basic residues" evidence="1">
    <location>
        <begin position="180"/>
        <end position="189"/>
    </location>
</feature>
<dbReference type="EMBL" id="HG994372">
    <property type="protein sequence ID" value="CAF2112645.1"/>
    <property type="molecule type" value="Genomic_DNA"/>
</dbReference>
<proteinExistence type="predicted"/>
<evidence type="ECO:0000313" key="2">
    <source>
        <dbReference type="EMBL" id="CAF2112645.1"/>
    </source>
</evidence>
<feature type="region of interest" description="Disordered" evidence="1">
    <location>
        <begin position="102"/>
        <end position="217"/>
    </location>
</feature>
<protein>
    <submittedName>
        <fullName evidence="2">(rape) hypothetical protein</fullName>
    </submittedName>
</protein>
<sequence>MRYLQDPTTKIRPRPSKPDRSDTGRPKRHRFCVSSTLLIFFNSGKLLHFFRDRKEPSTATNPKIPDSSIFFVSSSFSVIIEFAHLRIDFMRICKKVMKGNKKAENAVEAEEKTSEKAVEAEEKTSETVVEAEEKTSEKAVEAEEKTSEKVVERMDGTKEATRPRIRHRCKEKTMTSGKPTPKRRGRPRRSIADAAPKKSDCTPHASKGRGSVNHHNYQSTVRRSALFLCVEASRREASTMLQLRTQAIRALMKRWNIPHVSIDSSPHALVPNAGDEARSSNHSNIQEKLVTTKPQSAGDEARRSSHSNIQEKLVTTKPQSAGDDNVDRRSSHSNIPSQHSFEADLDPPTQQRVRKLAERFSTIEQQPFSCMCGQKFYAKSNLTTHKKKCLASKEEVDEEEDLAWAQKKRRSGGY</sequence>
<organism evidence="2">
    <name type="scientific">Brassica napus</name>
    <name type="common">Rape</name>
    <dbReference type="NCBI Taxonomy" id="3708"/>
    <lineage>
        <taxon>Eukaryota</taxon>
        <taxon>Viridiplantae</taxon>
        <taxon>Streptophyta</taxon>
        <taxon>Embryophyta</taxon>
        <taxon>Tracheophyta</taxon>
        <taxon>Spermatophyta</taxon>
        <taxon>Magnoliopsida</taxon>
        <taxon>eudicotyledons</taxon>
        <taxon>Gunneridae</taxon>
        <taxon>Pentapetalae</taxon>
        <taxon>rosids</taxon>
        <taxon>malvids</taxon>
        <taxon>Brassicales</taxon>
        <taxon>Brassicaceae</taxon>
        <taxon>Brassiceae</taxon>
        <taxon>Brassica</taxon>
    </lineage>
</organism>
<feature type="region of interest" description="Disordered" evidence="1">
    <location>
        <begin position="1"/>
        <end position="27"/>
    </location>
</feature>
<feature type="compositionally biased region" description="Basic and acidic residues" evidence="1">
    <location>
        <begin position="16"/>
        <end position="25"/>
    </location>
</feature>
<reference evidence="2" key="1">
    <citation type="submission" date="2021-01" db="EMBL/GenBank/DDBJ databases">
        <authorList>
            <consortium name="Genoscope - CEA"/>
            <person name="William W."/>
        </authorList>
    </citation>
    <scope>NUCLEOTIDE SEQUENCE</scope>
</reference>
<feature type="compositionally biased region" description="Basic and acidic residues" evidence="1">
    <location>
        <begin position="102"/>
        <end position="162"/>
    </location>
</feature>
<gene>
    <name evidence="2" type="ORF">DARMORV10_C08P33290.1</name>
</gene>
<name>A0A816ULG3_BRANA</name>
<dbReference type="AlphaFoldDB" id="A0A816ULG3"/>
<accession>A0A816ULG3</accession>